<evidence type="ECO:0000256" key="5">
    <source>
        <dbReference type="SAM" id="Phobius"/>
    </source>
</evidence>
<name>A0A650EN50_9BACT</name>
<accession>A0A650EN50</accession>
<comment type="subcellular location">
    <subcellularLocation>
        <location evidence="1">Endomembrane system</location>
        <topology evidence="1">Multi-pass membrane protein</topology>
    </subcellularLocation>
</comment>
<dbReference type="GO" id="GO:0012505">
    <property type="term" value="C:endomembrane system"/>
    <property type="evidence" value="ECO:0007669"/>
    <property type="project" value="UniProtKB-SubCell"/>
</dbReference>
<organism evidence="7">
    <name type="scientific">uncultured Elusimicrobia bacterium</name>
    <dbReference type="NCBI Taxonomy" id="699876"/>
    <lineage>
        <taxon>Bacteria</taxon>
        <taxon>Pseudomonadati</taxon>
        <taxon>Elusimicrobiota</taxon>
        <taxon>Elusimicrobia</taxon>
        <taxon>environmental samples</taxon>
    </lineage>
</organism>
<feature type="transmembrane region" description="Helical" evidence="5">
    <location>
        <begin position="54"/>
        <end position="74"/>
    </location>
</feature>
<evidence type="ECO:0000313" key="7">
    <source>
        <dbReference type="EMBL" id="QGT50608.1"/>
    </source>
</evidence>
<gene>
    <name evidence="7" type="ORF">Elusimicrob1349_0780</name>
</gene>
<evidence type="ECO:0000256" key="1">
    <source>
        <dbReference type="ARBA" id="ARBA00004127"/>
    </source>
</evidence>
<evidence type="ECO:0000259" key="6">
    <source>
        <dbReference type="Pfam" id="PF06803"/>
    </source>
</evidence>
<reference evidence="7" key="1">
    <citation type="journal article" date="2020" name="J. ISSAAS">
        <title>Lactobacilli and other gastrointestinal microbiota of Peromyscus leucopus, reservoir host for agents of Lyme disease and other zoonoses in North America.</title>
        <authorList>
            <person name="Milovic A."/>
            <person name="Bassam K."/>
            <person name="Shao H."/>
            <person name="Chatzistamou I."/>
            <person name="Tufts D.M."/>
            <person name="Diuk-Wasser M."/>
            <person name="Barbour A.G."/>
        </authorList>
    </citation>
    <scope>NUCLEOTIDE SEQUENCE</scope>
    <source>
        <strain evidence="7">LL30</strain>
    </source>
</reference>
<feature type="domain" description="DUF1232" evidence="6">
    <location>
        <begin position="35"/>
        <end position="68"/>
    </location>
</feature>
<evidence type="ECO:0000256" key="4">
    <source>
        <dbReference type="ARBA" id="ARBA00023136"/>
    </source>
</evidence>
<dbReference type="Pfam" id="PF06803">
    <property type="entry name" value="DUF1232"/>
    <property type="match status" value="1"/>
</dbReference>
<proteinExistence type="predicted"/>
<keyword evidence="2 5" id="KW-0812">Transmembrane</keyword>
<dbReference type="InterPro" id="IPR010652">
    <property type="entry name" value="DUF1232"/>
</dbReference>
<keyword evidence="3 5" id="KW-1133">Transmembrane helix</keyword>
<protein>
    <recommendedName>
        <fullName evidence="6">DUF1232 domain-containing protein</fullName>
    </recommendedName>
</protein>
<evidence type="ECO:0000256" key="2">
    <source>
        <dbReference type="ARBA" id="ARBA00022692"/>
    </source>
</evidence>
<evidence type="ECO:0000256" key="3">
    <source>
        <dbReference type="ARBA" id="ARBA00022989"/>
    </source>
</evidence>
<sequence length="104" mass="11920">MKFSPTTVFTDVSSFFPMLWAVLRGKYKMPWNTLFWALLCLVYVVSPIDLLPDVLPVLGITDDGAFILLVLSLLHNDLAAFRHQRKKDETVLEAEVVRPEENKK</sequence>
<dbReference type="EMBL" id="MN577571">
    <property type="protein sequence ID" value="QGT50608.1"/>
    <property type="molecule type" value="Genomic_DNA"/>
</dbReference>
<feature type="transmembrane region" description="Helical" evidence="5">
    <location>
        <begin position="30"/>
        <end position="48"/>
    </location>
</feature>
<keyword evidence="4 5" id="KW-0472">Membrane</keyword>
<dbReference type="AlphaFoldDB" id="A0A650EN50"/>